<dbReference type="Proteomes" id="UP000004728">
    <property type="component" value="Unassembled WGS sequence"/>
</dbReference>
<dbReference type="STRING" id="983920.Y88_3774"/>
<dbReference type="eggNOG" id="COG1418">
    <property type="taxonomic scope" value="Bacteria"/>
</dbReference>
<dbReference type="Gene3D" id="1.10.3210.10">
    <property type="entry name" value="Hypothetical protein af1432"/>
    <property type="match status" value="1"/>
</dbReference>
<dbReference type="InterPro" id="IPR003607">
    <property type="entry name" value="HD/PDEase_dom"/>
</dbReference>
<dbReference type="HOGENOM" id="CLU_117638_0_0_5"/>
<feature type="domain" description="HD/PDEase" evidence="2">
    <location>
        <begin position="43"/>
        <end position="162"/>
    </location>
</feature>
<keyword evidence="1" id="KW-0732">Signal</keyword>
<keyword evidence="4" id="KW-1185">Reference proteome</keyword>
<dbReference type="EMBL" id="AEWJ01000065">
    <property type="protein sequence ID" value="EGD57464.1"/>
    <property type="molecule type" value="Genomic_DNA"/>
</dbReference>
<dbReference type="SMART" id="SM00471">
    <property type="entry name" value="HDc"/>
    <property type="match status" value="1"/>
</dbReference>
<dbReference type="FunCoup" id="F1ZD49">
    <property type="interactions" value="106"/>
</dbReference>
<dbReference type="GO" id="GO:0016787">
    <property type="term" value="F:hydrolase activity"/>
    <property type="evidence" value="ECO:0007669"/>
    <property type="project" value="UniProtKB-KW"/>
</dbReference>
<dbReference type="InParanoid" id="F1ZD49"/>
<dbReference type="InterPro" id="IPR006674">
    <property type="entry name" value="HD_domain"/>
</dbReference>
<name>F1ZD49_9SPHN</name>
<dbReference type="Pfam" id="PF01966">
    <property type="entry name" value="HD"/>
    <property type="match status" value="1"/>
</dbReference>
<proteinExistence type="predicted"/>
<reference evidence="3 4" key="1">
    <citation type="journal article" date="2012" name="J. Bacteriol.">
        <title>Draft Genome Sequence of Novosphingobium nitrogenifigens Y88T.</title>
        <authorList>
            <person name="Strabala T.J."/>
            <person name="Macdonald L."/>
            <person name="Liu V."/>
            <person name="Smit A.M."/>
        </authorList>
    </citation>
    <scope>NUCLEOTIDE SEQUENCE [LARGE SCALE GENOMIC DNA]</scope>
    <source>
        <strain evidence="3 4">DSM 19370</strain>
    </source>
</reference>
<organism evidence="3 4">
    <name type="scientific">Novosphingobium nitrogenifigens DSM 19370</name>
    <dbReference type="NCBI Taxonomy" id="983920"/>
    <lineage>
        <taxon>Bacteria</taxon>
        <taxon>Pseudomonadati</taxon>
        <taxon>Pseudomonadota</taxon>
        <taxon>Alphaproteobacteria</taxon>
        <taxon>Sphingomonadales</taxon>
        <taxon>Sphingomonadaceae</taxon>
        <taxon>Novosphingobium</taxon>
    </lineage>
</organism>
<evidence type="ECO:0000313" key="4">
    <source>
        <dbReference type="Proteomes" id="UP000004728"/>
    </source>
</evidence>
<keyword evidence="3" id="KW-0378">Hydrolase</keyword>
<dbReference type="OrthoDB" id="7203514at2"/>
<dbReference type="SUPFAM" id="SSF109604">
    <property type="entry name" value="HD-domain/PDEase-like"/>
    <property type="match status" value="1"/>
</dbReference>
<dbReference type="CDD" id="cd00077">
    <property type="entry name" value="HDc"/>
    <property type="match status" value="1"/>
</dbReference>
<gene>
    <name evidence="3" type="ORF">Y88_3774</name>
</gene>
<comment type="caution">
    <text evidence="3">The sequence shown here is derived from an EMBL/GenBank/DDBJ whole genome shotgun (WGS) entry which is preliminary data.</text>
</comment>
<protein>
    <submittedName>
        <fullName evidence="3">Metal dependent phosphohydrolase</fullName>
    </submittedName>
</protein>
<evidence type="ECO:0000256" key="1">
    <source>
        <dbReference type="SAM" id="SignalP"/>
    </source>
</evidence>
<evidence type="ECO:0000313" key="3">
    <source>
        <dbReference type="EMBL" id="EGD57464.1"/>
    </source>
</evidence>
<feature type="signal peptide" evidence="1">
    <location>
        <begin position="1"/>
        <end position="23"/>
    </location>
</feature>
<sequence>MKKGMTIAALAGLLLGTAPAAHAQAASGWRERLETFAHDHFRHPAWGWQHSRRDYDLARTLARSDGVALDDDVLFAAAFIHDIAAFAPWEDKDPSHDHSDVGADKLGPVLLGLGFPAGKIEQVRTATRTHMFYRQASSPEAIYLHDADALDWLGALGVARILATVEHGNPPPSPADPDAEPDLPHALATIERNLAQVPPGIQSPSARIRAAALVEEARGLLTRIRSEANGAL</sequence>
<dbReference type="AlphaFoldDB" id="F1ZD49"/>
<evidence type="ECO:0000259" key="2">
    <source>
        <dbReference type="SMART" id="SM00471"/>
    </source>
</evidence>
<accession>F1ZD49</accession>
<feature type="chain" id="PRO_5003277984" evidence="1">
    <location>
        <begin position="24"/>
        <end position="232"/>
    </location>
</feature>